<keyword evidence="2" id="KW-1185">Reference proteome</keyword>
<accession>A0A7G2CJQ4</accession>
<protein>
    <submittedName>
        <fullName evidence="1">Uncharacterized protein</fullName>
    </submittedName>
</protein>
<name>A0A7G2CJQ4_9TRYP</name>
<dbReference type="EMBL" id="LR877157">
    <property type="protein sequence ID" value="CAD2219161.1"/>
    <property type="molecule type" value="Genomic_DNA"/>
</dbReference>
<gene>
    <name evidence="1" type="ORF">ADEAN_000665400</name>
</gene>
<evidence type="ECO:0000313" key="1">
    <source>
        <dbReference type="EMBL" id="CAD2219161.1"/>
    </source>
</evidence>
<proteinExistence type="predicted"/>
<evidence type="ECO:0000313" key="2">
    <source>
        <dbReference type="Proteomes" id="UP000515908"/>
    </source>
</evidence>
<organism evidence="1 2">
    <name type="scientific">Angomonas deanei</name>
    <dbReference type="NCBI Taxonomy" id="59799"/>
    <lineage>
        <taxon>Eukaryota</taxon>
        <taxon>Discoba</taxon>
        <taxon>Euglenozoa</taxon>
        <taxon>Kinetoplastea</taxon>
        <taxon>Metakinetoplastina</taxon>
        <taxon>Trypanosomatida</taxon>
        <taxon>Trypanosomatidae</taxon>
        <taxon>Strigomonadinae</taxon>
        <taxon>Angomonas</taxon>
    </lineage>
</organism>
<sequence>MNAPAFTTNPDRIARLQENYDTGVNREKVPCDLREKMDMEILVVSDKKLKFLFQNAMESYSGDQKNKKVREFNEANASKTEKKAAKFFRFM</sequence>
<dbReference type="Proteomes" id="UP000515908">
    <property type="component" value="Chromosome 13"/>
</dbReference>
<dbReference type="VEuPathDB" id="TriTrypDB:ADEAN_000665400"/>
<reference evidence="1 2" key="1">
    <citation type="submission" date="2020-08" db="EMBL/GenBank/DDBJ databases">
        <authorList>
            <person name="Newling K."/>
            <person name="Davey J."/>
            <person name="Forrester S."/>
        </authorList>
    </citation>
    <scope>NUCLEOTIDE SEQUENCE [LARGE SCALE GENOMIC DNA]</scope>
    <source>
        <strain evidence="2">Crithidia deanei Carvalho (ATCC PRA-265)</strain>
    </source>
</reference>
<dbReference type="AlphaFoldDB" id="A0A7G2CJQ4"/>